<gene>
    <name evidence="2" type="ORF">CC86DRAFT_411678</name>
</gene>
<name>A0A6A6ZI87_9PLEO</name>
<protein>
    <submittedName>
        <fullName evidence="2">Uncharacterized protein</fullName>
    </submittedName>
</protein>
<dbReference type="EMBL" id="MU006239">
    <property type="protein sequence ID" value="KAF2820842.1"/>
    <property type="molecule type" value="Genomic_DNA"/>
</dbReference>
<keyword evidence="1" id="KW-1133">Transmembrane helix</keyword>
<reference evidence="2" key="1">
    <citation type="journal article" date="2020" name="Stud. Mycol.">
        <title>101 Dothideomycetes genomes: a test case for predicting lifestyles and emergence of pathogens.</title>
        <authorList>
            <person name="Haridas S."/>
            <person name="Albert R."/>
            <person name="Binder M."/>
            <person name="Bloem J."/>
            <person name="Labutti K."/>
            <person name="Salamov A."/>
            <person name="Andreopoulos B."/>
            <person name="Baker S."/>
            <person name="Barry K."/>
            <person name="Bills G."/>
            <person name="Bluhm B."/>
            <person name="Cannon C."/>
            <person name="Castanera R."/>
            <person name="Culley D."/>
            <person name="Daum C."/>
            <person name="Ezra D."/>
            <person name="Gonzalez J."/>
            <person name="Henrissat B."/>
            <person name="Kuo A."/>
            <person name="Liang C."/>
            <person name="Lipzen A."/>
            <person name="Lutzoni F."/>
            <person name="Magnuson J."/>
            <person name="Mondo S."/>
            <person name="Nolan M."/>
            <person name="Ohm R."/>
            <person name="Pangilinan J."/>
            <person name="Park H.-J."/>
            <person name="Ramirez L."/>
            <person name="Alfaro M."/>
            <person name="Sun H."/>
            <person name="Tritt A."/>
            <person name="Yoshinaga Y."/>
            <person name="Zwiers L.-H."/>
            <person name="Turgeon B."/>
            <person name="Goodwin S."/>
            <person name="Spatafora J."/>
            <person name="Crous P."/>
            <person name="Grigoriev I."/>
        </authorList>
    </citation>
    <scope>NUCLEOTIDE SEQUENCE</scope>
    <source>
        <strain evidence="2">CBS 113818</strain>
    </source>
</reference>
<keyword evidence="1" id="KW-0472">Membrane</keyword>
<sequence>MDNLYLHFIAYAVAGLTCLTLTHATVPLSIYTDFCVHTVINYLSFTLVMVPLIYLINHLLGVPEVAGRKKIIFIAAWVCLGLGFNCSNSCDLHDGSFYDGDLSEDDLCNEDLFTT</sequence>
<organism evidence="2 3">
    <name type="scientific">Ophiobolus disseminans</name>
    <dbReference type="NCBI Taxonomy" id="1469910"/>
    <lineage>
        <taxon>Eukaryota</taxon>
        <taxon>Fungi</taxon>
        <taxon>Dikarya</taxon>
        <taxon>Ascomycota</taxon>
        <taxon>Pezizomycotina</taxon>
        <taxon>Dothideomycetes</taxon>
        <taxon>Pleosporomycetidae</taxon>
        <taxon>Pleosporales</taxon>
        <taxon>Pleosporineae</taxon>
        <taxon>Phaeosphaeriaceae</taxon>
        <taxon>Ophiobolus</taxon>
    </lineage>
</organism>
<feature type="transmembrane region" description="Helical" evidence="1">
    <location>
        <begin position="40"/>
        <end position="60"/>
    </location>
</feature>
<dbReference type="Proteomes" id="UP000799424">
    <property type="component" value="Unassembled WGS sequence"/>
</dbReference>
<accession>A0A6A6ZI87</accession>
<proteinExistence type="predicted"/>
<evidence type="ECO:0000256" key="1">
    <source>
        <dbReference type="SAM" id="Phobius"/>
    </source>
</evidence>
<keyword evidence="3" id="KW-1185">Reference proteome</keyword>
<dbReference type="AlphaFoldDB" id="A0A6A6ZI87"/>
<evidence type="ECO:0000313" key="3">
    <source>
        <dbReference type="Proteomes" id="UP000799424"/>
    </source>
</evidence>
<evidence type="ECO:0000313" key="2">
    <source>
        <dbReference type="EMBL" id="KAF2820842.1"/>
    </source>
</evidence>
<keyword evidence="1" id="KW-0812">Transmembrane</keyword>